<organism evidence="1 2">
    <name type="scientific">Ceratitis capitata</name>
    <name type="common">Mediterranean fruit fly</name>
    <name type="synonym">Tephritis capitata</name>
    <dbReference type="NCBI Taxonomy" id="7213"/>
    <lineage>
        <taxon>Eukaryota</taxon>
        <taxon>Metazoa</taxon>
        <taxon>Ecdysozoa</taxon>
        <taxon>Arthropoda</taxon>
        <taxon>Hexapoda</taxon>
        <taxon>Insecta</taxon>
        <taxon>Pterygota</taxon>
        <taxon>Neoptera</taxon>
        <taxon>Endopterygota</taxon>
        <taxon>Diptera</taxon>
        <taxon>Brachycera</taxon>
        <taxon>Muscomorpha</taxon>
        <taxon>Tephritoidea</taxon>
        <taxon>Tephritidae</taxon>
        <taxon>Ceratitis</taxon>
        <taxon>Ceratitis</taxon>
    </lineage>
</organism>
<sequence>TQKNSAPVAASDALFRPIVLHREAAGVIYTAQKVCSCASIRSTFPSNRPSYRIPCAENLHFSVAPQSLE</sequence>
<reference evidence="1" key="1">
    <citation type="submission" date="2020-11" db="EMBL/GenBank/DDBJ databases">
        <authorList>
            <person name="Whitehead M."/>
        </authorList>
    </citation>
    <scope>NUCLEOTIDE SEQUENCE</scope>
    <source>
        <strain evidence="1">EGII</strain>
    </source>
</reference>
<gene>
    <name evidence="1" type="ORF">CCAP1982_LOCUS5415</name>
</gene>
<name>A0A811UGL5_CERCA</name>
<feature type="non-terminal residue" evidence="1">
    <location>
        <position position="1"/>
    </location>
</feature>
<accession>A0A811UGL5</accession>
<dbReference type="EMBL" id="CAJHJT010000012">
    <property type="protein sequence ID" value="CAD6996735.1"/>
    <property type="molecule type" value="Genomic_DNA"/>
</dbReference>
<dbReference type="AlphaFoldDB" id="A0A811UGL5"/>
<evidence type="ECO:0000313" key="2">
    <source>
        <dbReference type="Proteomes" id="UP000606786"/>
    </source>
</evidence>
<proteinExistence type="predicted"/>
<keyword evidence="2" id="KW-1185">Reference proteome</keyword>
<dbReference type="Proteomes" id="UP000606786">
    <property type="component" value="Unassembled WGS sequence"/>
</dbReference>
<comment type="caution">
    <text evidence="1">The sequence shown here is derived from an EMBL/GenBank/DDBJ whole genome shotgun (WGS) entry which is preliminary data.</text>
</comment>
<evidence type="ECO:0000313" key="1">
    <source>
        <dbReference type="EMBL" id="CAD6996735.1"/>
    </source>
</evidence>
<protein>
    <submittedName>
        <fullName evidence="1">(Mediterranean fruit fly) hypothetical protein</fullName>
    </submittedName>
</protein>